<evidence type="ECO:0000313" key="3">
    <source>
        <dbReference type="Proteomes" id="UP000279994"/>
    </source>
</evidence>
<dbReference type="OrthoDB" id="6851830at2"/>
<feature type="transmembrane region" description="Helical" evidence="1">
    <location>
        <begin position="136"/>
        <end position="155"/>
    </location>
</feature>
<evidence type="ECO:0000256" key="1">
    <source>
        <dbReference type="SAM" id="Phobius"/>
    </source>
</evidence>
<gene>
    <name evidence="2" type="ORF">EFL26_13430</name>
</gene>
<reference evidence="2 3" key="1">
    <citation type="submission" date="2018-11" db="EMBL/GenBank/DDBJ databases">
        <authorList>
            <person name="Li F."/>
        </authorList>
    </citation>
    <scope>NUCLEOTIDE SEQUENCE [LARGE SCALE GENOMIC DNA]</scope>
    <source>
        <strain evidence="2 3">Gsoil 818</strain>
    </source>
</reference>
<dbReference type="Proteomes" id="UP000279994">
    <property type="component" value="Unassembled WGS sequence"/>
</dbReference>
<keyword evidence="1" id="KW-0472">Membrane</keyword>
<keyword evidence="3" id="KW-1185">Reference proteome</keyword>
<dbReference type="AlphaFoldDB" id="A0A3N0GP68"/>
<feature type="transmembrane region" description="Helical" evidence="1">
    <location>
        <begin position="61"/>
        <end position="84"/>
    </location>
</feature>
<dbReference type="Pfam" id="PF09490">
    <property type="entry name" value="CbtA"/>
    <property type="match status" value="1"/>
</dbReference>
<organism evidence="2 3">
    <name type="scientific">Nocardioides pocheonensis</name>
    <dbReference type="NCBI Taxonomy" id="661485"/>
    <lineage>
        <taxon>Bacteria</taxon>
        <taxon>Bacillati</taxon>
        <taxon>Actinomycetota</taxon>
        <taxon>Actinomycetes</taxon>
        <taxon>Propionibacteriales</taxon>
        <taxon>Nocardioidaceae</taxon>
        <taxon>Nocardioides</taxon>
    </lineage>
</organism>
<proteinExistence type="predicted"/>
<keyword evidence="1" id="KW-0812">Transmembrane</keyword>
<dbReference type="InterPro" id="IPR012666">
    <property type="entry name" value="CbtA_put"/>
</dbReference>
<sequence>MTFPAFLRRGAAAGAAGGFSAALVEWLVVEPVIRRALLVEDARAARHHEHEVPLVTRTAQFGAGGVTAIVVGVIFGVVFTVVFVRLRDRIPGTTDLGRALVLAVTGFAVLTLLPALHIPANPPGVGDHETVNERTLIYVLTLLVGLLGVGAVSAVDRRLRRRATDPVRQALDIVVGVIWAGGALLLLPDSPDAVPADVPAGLLWDFRLASLAQLSMMWLVVGVVFGLLVDARTLRPQRVPQLTA</sequence>
<evidence type="ECO:0000313" key="2">
    <source>
        <dbReference type="EMBL" id="RNM13948.1"/>
    </source>
</evidence>
<name>A0A3N0GP68_9ACTN</name>
<protein>
    <recommendedName>
        <fullName evidence="4">CbtA family protein</fullName>
    </recommendedName>
</protein>
<keyword evidence="1" id="KW-1133">Transmembrane helix</keyword>
<dbReference type="RefSeq" id="WP_123223356.1">
    <property type="nucleotide sequence ID" value="NZ_RJSF01000040.1"/>
</dbReference>
<dbReference type="EMBL" id="RJSF01000040">
    <property type="protein sequence ID" value="RNM13948.1"/>
    <property type="molecule type" value="Genomic_DNA"/>
</dbReference>
<feature type="transmembrane region" description="Helical" evidence="1">
    <location>
        <begin position="208"/>
        <end position="229"/>
    </location>
</feature>
<evidence type="ECO:0008006" key="4">
    <source>
        <dbReference type="Google" id="ProtNLM"/>
    </source>
</evidence>
<feature type="transmembrane region" description="Helical" evidence="1">
    <location>
        <begin position="96"/>
        <end position="116"/>
    </location>
</feature>
<comment type="caution">
    <text evidence="2">The sequence shown here is derived from an EMBL/GenBank/DDBJ whole genome shotgun (WGS) entry which is preliminary data.</text>
</comment>
<feature type="transmembrane region" description="Helical" evidence="1">
    <location>
        <begin position="167"/>
        <end position="188"/>
    </location>
</feature>
<accession>A0A3N0GP68</accession>
<feature type="transmembrane region" description="Helical" evidence="1">
    <location>
        <begin position="12"/>
        <end position="29"/>
    </location>
</feature>